<gene>
    <name evidence="3" type="ORF">ACU52_01090</name>
</gene>
<evidence type="ECO:0000313" key="3">
    <source>
        <dbReference type="EMBL" id="KOO69772.1"/>
    </source>
</evidence>
<dbReference type="Pfam" id="PF13568">
    <property type="entry name" value="OMP_b-brl_2"/>
    <property type="match status" value="1"/>
</dbReference>
<reference evidence="3 4" key="1">
    <citation type="submission" date="2015-06" db="EMBL/GenBank/DDBJ databases">
        <title>Prevotella sp. 109, sp. nov., a novel member of the family Prevotellaceae isolated from human faeces.</title>
        <authorList>
            <person name="Shkoporov A.N."/>
            <person name="Chaplin A.V."/>
            <person name="Kafarskaia L.I."/>
            <person name="Efimov B.A."/>
        </authorList>
    </citation>
    <scope>NUCLEOTIDE SEQUENCE [LARGE SCALE GENOMIC DNA]</scope>
    <source>
        <strain evidence="3 4">109</strain>
    </source>
</reference>
<feature type="signal peptide" evidence="1">
    <location>
        <begin position="1"/>
        <end position="20"/>
    </location>
</feature>
<keyword evidence="4" id="KW-1185">Reference proteome</keyword>
<protein>
    <recommendedName>
        <fullName evidence="2">Outer membrane protein beta-barrel domain-containing protein</fullName>
    </recommendedName>
</protein>
<dbReference type="EMBL" id="LFQU01000001">
    <property type="protein sequence ID" value="KOO69772.1"/>
    <property type="molecule type" value="Genomic_DNA"/>
</dbReference>
<evidence type="ECO:0000256" key="1">
    <source>
        <dbReference type="SAM" id="SignalP"/>
    </source>
</evidence>
<organism evidence="3 4">
    <name type="scientific">Xylanibacter rarus</name>
    <dbReference type="NCBI Taxonomy" id="1676614"/>
    <lineage>
        <taxon>Bacteria</taxon>
        <taxon>Pseudomonadati</taxon>
        <taxon>Bacteroidota</taxon>
        <taxon>Bacteroidia</taxon>
        <taxon>Bacteroidales</taxon>
        <taxon>Prevotellaceae</taxon>
        <taxon>Xylanibacter</taxon>
    </lineage>
</organism>
<accession>A0A8E1USZ6</accession>
<name>A0A8E1USZ6_9BACT</name>
<dbReference type="RefSeq" id="WP_053397419.1">
    <property type="nucleotide sequence ID" value="NZ_LFQU01000001.1"/>
</dbReference>
<sequence>MKKILFTSLLFLSFCMVAKAQDFRVGATAGYNLSSPSGYNAQSGFHAGLKGELGLPQVTKGLYLDFGLMLSSYGWKSPSYYYSGYNISRLDETTNNNTFDYKFSPYYLNIPVHIGYKFSVGRNVSLFVNAGPYFNIGLFGKSTMTVTDGKGTSTTKNASDNLFSDKVLDRFDWGLGFRAGAEIARHVQLSVGYDWGMKNVNKTGTDCKNRTFTASFAYLF</sequence>
<keyword evidence="1" id="KW-0732">Signal</keyword>
<dbReference type="InterPro" id="IPR025665">
    <property type="entry name" value="Beta-barrel_OMP_2"/>
</dbReference>
<evidence type="ECO:0000313" key="4">
    <source>
        <dbReference type="Proteomes" id="UP000036951"/>
    </source>
</evidence>
<comment type="caution">
    <text evidence="3">The sequence shown here is derived from an EMBL/GenBank/DDBJ whole genome shotgun (WGS) entry which is preliminary data.</text>
</comment>
<proteinExistence type="predicted"/>
<dbReference type="SUPFAM" id="SSF103515">
    <property type="entry name" value="Autotransporter"/>
    <property type="match status" value="1"/>
</dbReference>
<dbReference type="InterPro" id="IPR036709">
    <property type="entry name" value="Autotransporte_beta_dom_sf"/>
</dbReference>
<feature type="chain" id="PRO_5034718583" description="Outer membrane protein beta-barrel domain-containing protein" evidence="1">
    <location>
        <begin position="21"/>
        <end position="220"/>
    </location>
</feature>
<dbReference type="AlphaFoldDB" id="A0A8E1USZ6"/>
<dbReference type="OrthoDB" id="1041121at2"/>
<evidence type="ECO:0000259" key="2">
    <source>
        <dbReference type="Pfam" id="PF13568"/>
    </source>
</evidence>
<feature type="domain" description="Outer membrane protein beta-barrel" evidence="2">
    <location>
        <begin position="20"/>
        <end position="200"/>
    </location>
</feature>
<dbReference type="Proteomes" id="UP000036951">
    <property type="component" value="Unassembled WGS sequence"/>
</dbReference>